<dbReference type="Proteomes" id="UP000319824">
    <property type="component" value="Unassembled WGS sequence"/>
</dbReference>
<dbReference type="Pfam" id="PF01521">
    <property type="entry name" value="Fe-S_biosyn"/>
    <property type="match status" value="1"/>
</dbReference>
<dbReference type="GO" id="GO:0005829">
    <property type="term" value="C:cytosol"/>
    <property type="evidence" value="ECO:0007669"/>
    <property type="project" value="TreeGrafter"/>
</dbReference>
<dbReference type="InterPro" id="IPR035903">
    <property type="entry name" value="HesB-like_dom_sf"/>
</dbReference>
<evidence type="ECO:0000259" key="2">
    <source>
        <dbReference type="Pfam" id="PF01521"/>
    </source>
</evidence>
<dbReference type="InterPro" id="IPR050322">
    <property type="entry name" value="Fe-S_cluster_asmbl/transfer"/>
</dbReference>
<dbReference type="PANTHER" id="PTHR10072:SF41">
    <property type="entry name" value="IRON-SULFUR CLUSTER ASSEMBLY 1 HOMOLOG, MITOCHONDRIAL"/>
    <property type="match status" value="1"/>
</dbReference>
<protein>
    <submittedName>
        <fullName evidence="3">Iron-sulfur cluster assembly accessory protein</fullName>
    </submittedName>
</protein>
<evidence type="ECO:0000256" key="1">
    <source>
        <dbReference type="ARBA" id="ARBA00006718"/>
    </source>
</evidence>
<name>A0A559TKS5_9HYPH</name>
<sequence length="106" mass="11100">MITLTEMAIAAVKGVISQAPEPVTGLRITVEMDGCAGIKYNVGLESDSREGDAVIETGGVKVFVDADSQPHIAGSTLDFVTDPVSFGFIFDHPDPLEKRACGKSCG</sequence>
<feature type="domain" description="Core" evidence="2">
    <location>
        <begin position="2"/>
        <end position="93"/>
    </location>
</feature>
<evidence type="ECO:0000313" key="4">
    <source>
        <dbReference type="Proteomes" id="UP000319824"/>
    </source>
</evidence>
<dbReference type="InterPro" id="IPR016092">
    <property type="entry name" value="ATAP"/>
</dbReference>
<reference evidence="3 4" key="1">
    <citation type="submission" date="2019-06" db="EMBL/GenBank/DDBJ databases">
        <title>Pac Bio to generate improved reference genome sequences for organisms with transposon mutant libraries (support for FEBA project).</title>
        <authorList>
            <person name="Blow M."/>
        </authorList>
    </citation>
    <scope>NUCLEOTIDE SEQUENCE [LARGE SCALE GENOMIC DNA]</scope>
    <source>
        <strain evidence="3 4">USDA 1844</strain>
    </source>
</reference>
<organism evidence="3 4">
    <name type="scientific">Rhizobium mongolense USDA 1844</name>
    <dbReference type="NCBI Taxonomy" id="1079460"/>
    <lineage>
        <taxon>Bacteria</taxon>
        <taxon>Pseudomonadati</taxon>
        <taxon>Pseudomonadota</taxon>
        <taxon>Alphaproteobacteria</taxon>
        <taxon>Hyphomicrobiales</taxon>
        <taxon>Rhizobiaceae</taxon>
        <taxon>Rhizobium/Agrobacterium group</taxon>
        <taxon>Rhizobium</taxon>
    </lineage>
</organism>
<dbReference type="NCBIfam" id="TIGR00049">
    <property type="entry name" value="iron-sulfur cluster assembly accessory protein"/>
    <property type="match status" value="1"/>
</dbReference>
<comment type="similarity">
    <text evidence="1">Belongs to the HesB/IscA family.</text>
</comment>
<dbReference type="EMBL" id="VISO01000001">
    <property type="protein sequence ID" value="TVZ75213.1"/>
    <property type="molecule type" value="Genomic_DNA"/>
</dbReference>
<accession>A0A559TKS5</accession>
<dbReference type="SUPFAM" id="SSF89360">
    <property type="entry name" value="HesB-like domain"/>
    <property type="match status" value="1"/>
</dbReference>
<dbReference type="PANTHER" id="PTHR10072">
    <property type="entry name" value="IRON-SULFUR CLUSTER ASSEMBLY PROTEIN"/>
    <property type="match status" value="1"/>
</dbReference>
<dbReference type="GO" id="GO:0016226">
    <property type="term" value="P:iron-sulfur cluster assembly"/>
    <property type="evidence" value="ECO:0007669"/>
    <property type="project" value="InterPro"/>
</dbReference>
<proteinExistence type="inferred from homology"/>
<dbReference type="RefSeq" id="WP_022719428.1">
    <property type="nucleotide sequence ID" value="NZ_ATTQ01000063.1"/>
</dbReference>
<dbReference type="Gene3D" id="2.60.300.12">
    <property type="entry name" value="HesB-like domain"/>
    <property type="match status" value="1"/>
</dbReference>
<dbReference type="AlphaFoldDB" id="A0A559TKS5"/>
<comment type="caution">
    <text evidence="3">The sequence shown here is derived from an EMBL/GenBank/DDBJ whole genome shotgun (WGS) entry which is preliminary data.</text>
</comment>
<dbReference type="GO" id="GO:0051537">
    <property type="term" value="F:2 iron, 2 sulfur cluster binding"/>
    <property type="evidence" value="ECO:0007669"/>
    <property type="project" value="TreeGrafter"/>
</dbReference>
<evidence type="ECO:0000313" key="3">
    <source>
        <dbReference type="EMBL" id="TVZ75213.1"/>
    </source>
</evidence>
<dbReference type="InterPro" id="IPR000361">
    <property type="entry name" value="ATAP_core_dom"/>
</dbReference>
<gene>
    <name evidence="3" type="ORF">BCL32_0668</name>
</gene>